<comment type="caution">
    <text evidence="10">The sequence shown here is derived from an EMBL/GenBank/DDBJ whole genome shotgun (WGS) entry which is preliminary data.</text>
</comment>
<sequence>MSTSKHNLVSNEWEMSTIERKYSMPPGGSQSPSIPPHQELQPARGDRGSTSEDLHAWSIYRQNLNSDFTDSALGSSEKSPLPYGNFQLRESTVQSILSHPRYGPKSALSSNMYTYLKFGLPRVFPPSRGLRDGSSGYNSSDDGSPGPIKGNRPIRTRSEIDFRNLQMHSSYSRQPPQSRNGRMSNSEANLLSVSAYCHDHPPRSRRSVSGMERSYRPSELRPAEHRKSFHDLRSAAMMESSFHRPLTDQRRASKTGSHISLNHRKIMSNSGVPEFVGRPHSAMGQVNPAMSYYGTGGGTINGHSAGVLVDGGPFQYPHFQVKNLDVETRKERGRYLLQSVSLEARGGELLSVMSTQTSEGTLLLSALSGQTSSKHGKITGEFILNGNLVDRKELKKRSAVVKSDGDWDSDLTVKQTLYFQHRLRRVKHRFAKLPLDDKISSLMEDLGLDHVSDTKLSGLTKSELRRLSVATYLLLDVDILFLDQPTKGMDIFDTFFLIEYLRQWALNTGMPELTGRIVILTLQPPTYEILTMISKVLIVSNGHVMYSGATSMLLPYFTSVEYPCPPFKNPSDYYLDLVTLDDLSAEAMLESSQRMAQLGDLHKRRQQPLSDPGPPAHFPPELVHSNPFSQAFTLFLRSFLWSQPSSFVRYLFQILLAAILSFLVGAVFWDIPGSDTQLLLGDRLGFHYTVFCVTLWPLILLTSLNTVRRERRFVLNEIKENLYGRTVFVVMKVICGLPGSLLMWLSYLVPSFIMSGLHYQGSNAESTKTFYLYIGLSLLYLHALQLLSTGISWLFRNTLIALFFIFLLFTTAFTFSGFPIHADDTGAVGNHIKLVSPTYRLTSTVLQRELRPDAFKEHNHVCRNKQRQRPEIIVQVACPTPNGTAELEYLNMLPGKSDWLRTNSQTFRRSKGEFRYEDTFLFLGIFWVVSFLLLWIFFSVSTVLPGGKRNKIVQSANKP</sequence>
<evidence type="ECO:0000256" key="1">
    <source>
        <dbReference type="ARBA" id="ARBA00004141"/>
    </source>
</evidence>
<feature type="compositionally biased region" description="Basic and acidic residues" evidence="7">
    <location>
        <begin position="213"/>
        <end position="225"/>
    </location>
</feature>
<evidence type="ECO:0000256" key="7">
    <source>
        <dbReference type="SAM" id="MobiDB-lite"/>
    </source>
</evidence>
<feature type="transmembrane region" description="Helical" evidence="8">
    <location>
        <begin position="727"/>
        <end position="750"/>
    </location>
</feature>
<feature type="transmembrane region" description="Helical" evidence="8">
    <location>
        <begin position="770"/>
        <end position="787"/>
    </location>
</feature>
<feature type="region of interest" description="Disordered" evidence="7">
    <location>
        <begin position="1"/>
        <end position="51"/>
    </location>
</feature>
<keyword evidence="3" id="KW-0813">Transport</keyword>
<feature type="compositionally biased region" description="Low complexity" evidence="7">
    <location>
        <begin position="132"/>
        <end position="144"/>
    </location>
</feature>
<dbReference type="SUPFAM" id="SSF52540">
    <property type="entry name" value="P-loop containing nucleoside triphosphate hydrolases"/>
    <property type="match status" value="1"/>
</dbReference>
<gene>
    <name evidence="10" type="ORF">RUM44_001499</name>
</gene>
<keyword evidence="4 8" id="KW-0812">Transmembrane</keyword>
<feature type="domain" description="ABC transporter" evidence="9">
    <location>
        <begin position="321"/>
        <end position="566"/>
    </location>
</feature>
<dbReference type="Gene3D" id="3.40.50.300">
    <property type="entry name" value="P-loop containing nucleotide triphosphate hydrolases"/>
    <property type="match status" value="1"/>
</dbReference>
<evidence type="ECO:0000256" key="4">
    <source>
        <dbReference type="ARBA" id="ARBA00022692"/>
    </source>
</evidence>
<keyword evidence="6 8" id="KW-0472">Membrane</keyword>
<dbReference type="InterPro" id="IPR003439">
    <property type="entry name" value="ABC_transporter-like_ATP-bd"/>
</dbReference>
<feature type="transmembrane region" description="Helical" evidence="8">
    <location>
        <begin position="799"/>
        <end position="820"/>
    </location>
</feature>
<comment type="similarity">
    <text evidence="2">Belongs to the ABC transporter superfamily. ABCG family. Eye pigment precursor importer (TC 3.A.1.204) subfamily.</text>
</comment>
<evidence type="ECO:0000259" key="9">
    <source>
        <dbReference type="PROSITE" id="PS50893"/>
    </source>
</evidence>
<comment type="subcellular location">
    <subcellularLocation>
        <location evidence="1">Membrane</location>
        <topology evidence="1">Multi-pass membrane protein</topology>
    </subcellularLocation>
</comment>
<accession>A0ABR1AK74</accession>
<evidence type="ECO:0000313" key="11">
    <source>
        <dbReference type="Proteomes" id="UP001359485"/>
    </source>
</evidence>
<dbReference type="InterPro" id="IPR013525">
    <property type="entry name" value="ABC2_TM"/>
</dbReference>
<organism evidence="10 11">
    <name type="scientific">Polyplax serrata</name>
    <name type="common">Common mouse louse</name>
    <dbReference type="NCBI Taxonomy" id="468196"/>
    <lineage>
        <taxon>Eukaryota</taxon>
        <taxon>Metazoa</taxon>
        <taxon>Ecdysozoa</taxon>
        <taxon>Arthropoda</taxon>
        <taxon>Hexapoda</taxon>
        <taxon>Insecta</taxon>
        <taxon>Pterygota</taxon>
        <taxon>Neoptera</taxon>
        <taxon>Paraneoptera</taxon>
        <taxon>Psocodea</taxon>
        <taxon>Troctomorpha</taxon>
        <taxon>Phthiraptera</taxon>
        <taxon>Anoplura</taxon>
        <taxon>Polyplacidae</taxon>
        <taxon>Polyplax</taxon>
    </lineage>
</organism>
<feature type="transmembrane region" description="Helical" evidence="8">
    <location>
        <begin position="647"/>
        <end position="668"/>
    </location>
</feature>
<evidence type="ECO:0000256" key="5">
    <source>
        <dbReference type="ARBA" id="ARBA00022989"/>
    </source>
</evidence>
<feature type="transmembrane region" description="Helical" evidence="8">
    <location>
        <begin position="688"/>
        <end position="707"/>
    </location>
</feature>
<evidence type="ECO:0000256" key="3">
    <source>
        <dbReference type="ARBA" id="ARBA00022448"/>
    </source>
</evidence>
<proteinExistence type="inferred from homology"/>
<evidence type="ECO:0000256" key="6">
    <source>
        <dbReference type="ARBA" id="ARBA00023136"/>
    </source>
</evidence>
<reference evidence="10 11" key="1">
    <citation type="submission" date="2023-09" db="EMBL/GenBank/DDBJ databases">
        <title>Genomes of two closely related lineages of the louse Polyplax serrata with different host specificities.</title>
        <authorList>
            <person name="Martinu J."/>
            <person name="Tarabai H."/>
            <person name="Stefka J."/>
            <person name="Hypsa V."/>
        </authorList>
    </citation>
    <scope>NUCLEOTIDE SEQUENCE [LARGE SCALE GENOMIC DNA]</scope>
    <source>
        <strain evidence="10">98ZLc_SE</strain>
    </source>
</reference>
<feature type="transmembrane region" description="Helical" evidence="8">
    <location>
        <begin position="920"/>
        <end position="944"/>
    </location>
</feature>
<dbReference type="Proteomes" id="UP001359485">
    <property type="component" value="Unassembled WGS sequence"/>
</dbReference>
<dbReference type="Pfam" id="PF00005">
    <property type="entry name" value="ABC_tran"/>
    <property type="match status" value="1"/>
</dbReference>
<dbReference type="Pfam" id="PF01061">
    <property type="entry name" value="ABC2_membrane"/>
    <property type="match status" value="1"/>
</dbReference>
<protein>
    <recommendedName>
        <fullName evidence="9">ABC transporter domain-containing protein</fullName>
    </recommendedName>
</protein>
<evidence type="ECO:0000313" key="10">
    <source>
        <dbReference type="EMBL" id="KAK6621692.1"/>
    </source>
</evidence>
<dbReference type="EMBL" id="JAWJWF010000047">
    <property type="protein sequence ID" value="KAK6621692.1"/>
    <property type="molecule type" value="Genomic_DNA"/>
</dbReference>
<dbReference type="PANTHER" id="PTHR48041">
    <property type="entry name" value="ABC TRANSPORTER G FAMILY MEMBER 28"/>
    <property type="match status" value="1"/>
</dbReference>
<keyword evidence="5 8" id="KW-1133">Transmembrane helix</keyword>
<dbReference type="InterPro" id="IPR027417">
    <property type="entry name" value="P-loop_NTPase"/>
</dbReference>
<dbReference type="PROSITE" id="PS50893">
    <property type="entry name" value="ABC_TRANSPORTER_2"/>
    <property type="match status" value="1"/>
</dbReference>
<dbReference type="PANTHER" id="PTHR48041:SF89">
    <property type="entry name" value="FI03229P"/>
    <property type="match status" value="1"/>
</dbReference>
<evidence type="ECO:0000256" key="8">
    <source>
        <dbReference type="SAM" id="Phobius"/>
    </source>
</evidence>
<name>A0ABR1AK74_POLSC</name>
<keyword evidence="11" id="KW-1185">Reference proteome</keyword>
<feature type="compositionally biased region" description="Polar residues" evidence="7">
    <location>
        <begin position="1"/>
        <end position="14"/>
    </location>
</feature>
<evidence type="ECO:0000256" key="2">
    <source>
        <dbReference type="ARBA" id="ARBA00005814"/>
    </source>
</evidence>
<feature type="compositionally biased region" description="Polar residues" evidence="7">
    <location>
        <begin position="166"/>
        <end position="192"/>
    </location>
</feature>
<feature type="compositionally biased region" description="Low complexity" evidence="7">
    <location>
        <begin position="23"/>
        <end position="32"/>
    </location>
</feature>
<dbReference type="InterPro" id="IPR050352">
    <property type="entry name" value="ABCG_transporters"/>
</dbReference>
<feature type="region of interest" description="Disordered" evidence="7">
    <location>
        <begin position="127"/>
        <end position="225"/>
    </location>
</feature>